<reference evidence="8 9" key="1">
    <citation type="submission" date="2009-11" db="EMBL/GenBank/DDBJ databases">
        <title>Annotation of Allomyces macrogynus ATCC 38327.</title>
        <authorList>
            <consortium name="The Broad Institute Genome Sequencing Platform"/>
            <person name="Russ C."/>
            <person name="Cuomo C."/>
            <person name="Burger G."/>
            <person name="Gray M.W."/>
            <person name="Holland P.W.H."/>
            <person name="King N."/>
            <person name="Lang F.B.F."/>
            <person name="Roger A.J."/>
            <person name="Ruiz-Trillo I."/>
            <person name="Young S.K."/>
            <person name="Zeng Q."/>
            <person name="Gargeya S."/>
            <person name="Fitzgerald M."/>
            <person name="Haas B."/>
            <person name="Abouelleil A."/>
            <person name="Alvarado L."/>
            <person name="Arachchi H.M."/>
            <person name="Berlin A."/>
            <person name="Chapman S.B."/>
            <person name="Gearin G."/>
            <person name="Goldberg J."/>
            <person name="Griggs A."/>
            <person name="Gujja S."/>
            <person name="Hansen M."/>
            <person name="Heiman D."/>
            <person name="Howarth C."/>
            <person name="Larimer J."/>
            <person name="Lui A."/>
            <person name="MacDonald P.J.P."/>
            <person name="McCowen C."/>
            <person name="Montmayeur A."/>
            <person name="Murphy C."/>
            <person name="Neiman D."/>
            <person name="Pearson M."/>
            <person name="Priest M."/>
            <person name="Roberts A."/>
            <person name="Saif S."/>
            <person name="Shea T."/>
            <person name="Sisk P."/>
            <person name="Stolte C."/>
            <person name="Sykes S."/>
            <person name="Wortman J."/>
            <person name="Nusbaum C."/>
            <person name="Birren B."/>
        </authorList>
    </citation>
    <scope>NUCLEOTIDE SEQUENCE [LARGE SCALE GENOMIC DNA]</scope>
    <source>
        <strain evidence="8 9">ATCC 38327</strain>
    </source>
</reference>
<sequence>MKRYSWDERRKAKKAAKAARAAAKSGGDVTMSEADAPAADELTEGSASSTQEFPCLMRAEYGRKFKISTLIHPDDTDKFLERYAGVVKRCADVLFQTTAEGAE</sequence>
<evidence type="ECO:0000313" key="9">
    <source>
        <dbReference type="Proteomes" id="UP000054350"/>
    </source>
</evidence>
<keyword evidence="4" id="KW-0694">RNA-binding</keyword>
<comment type="subcellular location">
    <subcellularLocation>
        <location evidence="1">Cytoplasm</location>
    </subcellularLocation>
</comment>
<keyword evidence="3" id="KW-0963">Cytoplasm</keyword>
<keyword evidence="5" id="KW-0733">Signal recognition particle</keyword>
<keyword evidence="9" id="KW-1185">Reference proteome</keyword>
<dbReference type="GO" id="GO:0008312">
    <property type="term" value="F:7S RNA binding"/>
    <property type="evidence" value="ECO:0007669"/>
    <property type="project" value="InterPro"/>
</dbReference>
<evidence type="ECO:0000256" key="4">
    <source>
        <dbReference type="ARBA" id="ARBA00022884"/>
    </source>
</evidence>
<dbReference type="VEuPathDB" id="FungiDB:AMAG_07203"/>
<dbReference type="GO" id="GO:0006614">
    <property type="term" value="P:SRP-dependent cotranslational protein targeting to membrane"/>
    <property type="evidence" value="ECO:0007669"/>
    <property type="project" value="InterPro"/>
</dbReference>
<evidence type="ECO:0000256" key="5">
    <source>
        <dbReference type="ARBA" id="ARBA00023135"/>
    </source>
</evidence>
<evidence type="ECO:0000256" key="7">
    <source>
        <dbReference type="SAM" id="MobiDB-lite"/>
    </source>
</evidence>
<evidence type="ECO:0000256" key="6">
    <source>
        <dbReference type="ARBA" id="ARBA00023274"/>
    </source>
</evidence>
<proteinExistence type="inferred from homology"/>
<keyword evidence="6" id="KW-0687">Ribonucleoprotein</keyword>
<dbReference type="InterPro" id="IPR009018">
    <property type="entry name" value="Signal_recog_particle_SRP9/14"/>
</dbReference>
<dbReference type="SUPFAM" id="SSF54762">
    <property type="entry name" value="Signal recognition particle alu RNA binding heterodimer, SRP9/14"/>
    <property type="match status" value="1"/>
</dbReference>
<evidence type="ECO:0000313" key="8">
    <source>
        <dbReference type="EMBL" id="KNE61936.1"/>
    </source>
</evidence>
<dbReference type="Gene3D" id="3.30.720.10">
    <property type="entry name" value="Signal recognition particle alu RNA binding heterodimer, srp9/1"/>
    <property type="match status" value="1"/>
</dbReference>
<dbReference type="Proteomes" id="UP000054350">
    <property type="component" value="Unassembled WGS sequence"/>
</dbReference>
<dbReference type="AlphaFoldDB" id="A0A0L0SHG2"/>
<protein>
    <submittedName>
        <fullName evidence="8">Uncharacterized protein</fullName>
    </submittedName>
</protein>
<dbReference type="OrthoDB" id="19209at2759"/>
<dbReference type="EMBL" id="GG745339">
    <property type="protein sequence ID" value="KNE61936.1"/>
    <property type="molecule type" value="Genomic_DNA"/>
</dbReference>
<name>A0A0L0SHG2_ALLM3</name>
<comment type="similarity">
    <text evidence="2">Belongs to the SRP14 family.</text>
</comment>
<organism evidence="8 9">
    <name type="scientific">Allomyces macrogynus (strain ATCC 38327)</name>
    <name type="common">Allomyces javanicus var. macrogynus</name>
    <dbReference type="NCBI Taxonomy" id="578462"/>
    <lineage>
        <taxon>Eukaryota</taxon>
        <taxon>Fungi</taxon>
        <taxon>Fungi incertae sedis</taxon>
        <taxon>Blastocladiomycota</taxon>
        <taxon>Blastocladiomycetes</taxon>
        <taxon>Blastocladiales</taxon>
        <taxon>Blastocladiaceae</taxon>
        <taxon>Allomyces</taxon>
    </lineage>
</organism>
<dbReference type="Pfam" id="PF02290">
    <property type="entry name" value="SRP14"/>
    <property type="match status" value="1"/>
</dbReference>
<evidence type="ECO:0000256" key="1">
    <source>
        <dbReference type="ARBA" id="ARBA00004496"/>
    </source>
</evidence>
<accession>A0A0L0SHG2</accession>
<evidence type="ECO:0000256" key="2">
    <source>
        <dbReference type="ARBA" id="ARBA00010349"/>
    </source>
</evidence>
<dbReference type="InterPro" id="IPR003210">
    <property type="entry name" value="Signal_recog_particle_SRP14"/>
</dbReference>
<feature type="region of interest" description="Disordered" evidence="7">
    <location>
        <begin position="17"/>
        <end position="50"/>
    </location>
</feature>
<dbReference type="GO" id="GO:0005786">
    <property type="term" value="C:signal recognition particle, endoplasmic reticulum targeting"/>
    <property type="evidence" value="ECO:0007669"/>
    <property type="project" value="UniProtKB-KW"/>
</dbReference>
<evidence type="ECO:0000256" key="3">
    <source>
        <dbReference type="ARBA" id="ARBA00022490"/>
    </source>
</evidence>
<reference evidence="9" key="2">
    <citation type="submission" date="2009-11" db="EMBL/GenBank/DDBJ databases">
        <title>The Genome Sequence of Allomyces macrogynus strain ATCC 38327.</title>
        <authorList>
            <consortium name="The Broad Institute Genome Sequencing Platform"/>
            <person name="Russ C."/>
            <person name="Cuomo C."/>
            <person name="Shea T."/>
            <person name="Young S.K."/>
            <person name="Zeng Q."/>
            <person name="Koehrsen M."/>
            <person name="Haas B."/>
            <person name="Borodovsky M."/>
            <person name="Guigo R."/>
            <person name="Alvarado L."/>
            <person name="Berlin A."/>
            <person name="Borenstein D."/>
            <person name="Chen Z."/>
            <person name="Engels R."/>
            <person name="Freedman E."/>
            <person name="Gellesch M."/>
            <person name="Goldberg J."/>
            <person name="Griggs A."/>
            <person name="Gujja S."/>
            <person name="Heiman D."/>
            <person name="Hepburn T."/>
            <person name="Howarth C."/>
            <person name="Jen D."/>
            <person name="Larson L."/>
            <person name="Lewis B."/>
            <person name="Mehta T."/>
            <person name="Park D."/>
            <person name="Pearson M."/>
            <person name="Roberts A."/>
            <person name="Saif S."/>
            <person name="Shenoy N."/>
            <person name="Sisk P."/>
            <person name="Stolte C."/>
            <person name="Sykes S."/>
            <person name="Walk T."/>
            <person name="White J."/>
            <person name="Yandava C."/>
            <person name="Burger G."/>
            <person name="Gray M.W."/>
            <person name="Holland P.W.H."/>
            <person name="King N."/>
            <person name="Lang F.B.F."/>
            <person name="Roger A.J."/>
            <person name="Ruiz-Trillo I."/>
            <person name="Lander E."/>
            <person name="Nusbaum C."/>
        </authorList>
    </citation>
    <scope>NUCLEOTIDE SEQUENCE [LARGE SCALE GENOMIC DNA]</scope>
    <source>
        <strain evidence="9">ATCC 38327</strain>
    </source>
</reference>
<dbReference type="GO" id="GO:0030942">
    <property type="term" value="F:endoplasmic reticulum signal peptide binding"/>
    <property type="evidence" value="ECO:0007669"/>
    <property type="project" value="InterPro"/>
</dbReference>
<gene>
    <name evidence="8" type="ORF">AMAG_07203</name>
</gene>